<comment type="caution">
    <text evidence="11">The sequence shown here is derived from an EMBL/GenBank/DDBJ whole genome shotgun (WGS) entry which is preliminary data.</text>
</comment>
<evidence type="ECO:0000256" key="5">
    <source>
        <dbReference type="ARBA" id="ARBA00022741"/>
    </source>
</evidence>
<keyword evidence="3 9" id="KW-1003">Cell membrane</keyword>
<dbReference type="GO" id="GO:0022857">
    <property type="term" value="F:transmembrane transporter activity"/>
    <property type="evidence" value="ECO:0007669"/>
    <property type="project" value="TreeGrafter"/>
</dbReference>
<evidence type="ECO:0000256" key="8">
    <source>
        <dbReference type="ARBA" id="ARBA00023306"/>
    </source>
</evidence>
<dbReference type="InterPro" id="IPR015854">
    <property type="entry name" value="ABC_transpr_LolD-like"/>
</dbReference>
<dbReference type="Pfam" id="PF00005">
    <property type="entry name" value="ABC_tran"/>
    <property type="match status" value="1"/>
</dbReference>
<dbReference type="GO" id="GO:0051301">
    <property type="term" value="P:cell division"/>
    <property type="evidence" value="ECO:0007669"/>
    <property type="project" value="UniProtKB-UniRule"/>
</dbReference>
<dbReference type="GO" id="GO:0005886">
    <property type="term" value="C:plasma membrane"/>
    <property type="evidence" value="ECO:0007669"/>
    <property type="project" value="UniProtKB-SubCell"/>
</dbReference>
<dbReference type="SMART" id="SM00382">
    <property type="entry name" value="AAA"/>
    <property type="match status" value="1"/>
</dbReference>
<evidence type="ECO:0000256" key="3">
    <source>
        <dbReference type="ARBA" id="ARBA00022475"/>
    </source>
</evidence>
<dbReference type="InterPro" id="IPR003593">
    <property type="entry name" value="AAA+_ATPase"/>
</dbReference>
<keyword evidence="7 9" id="KW-0472">Membrane</keyword>
<evidence type="ECO:0000256" key="6">
    <source>
        <dbReference type="ARBA" id="ARBA00022840"/>
    </source>
</evidence>
<comment type="subunit">
    <text evidence="9">Homodimer. Forms a membrane-associated complex with FtsX.</text>
</comment>
<organism evidence="11 12">
    <name type="scientific">Zhenhengia yiwuensis</name>
    <dbReference type="NCBI Taxonomy" id="2763666"/>
    <lineage>
        <taxon>Bacteria</taxon>
        <taxon>Bacillati</taxon>
        <taxon>Bacillota</taxon>
        <taxon>Clostridia</taxon>
        <taxon>Lachnospirales</taxon>
        <taxon>Lachnospiraceae</taxon>
        <taxon>Zhenhengia</taxon>
    </lineage>
</organism>
<comment type="subcellular location">
    <subcellularLocation>
        <location evidence="9">Cell membrane</location>
        <topology evidence="9">Peripheral membrane protein</topology>
        <orientation evidence="9">Cytoplasmic side</orientation>
    </subcellularLocation>
</comment>
<name>A0A926IE72_9FIRM</name>
<keyword evidence="5 9" id="KW-0547">Nucleotide-binding</keyword>
<gene>
    <name evidence="9 11" type="primary">ftsE</name>
    <name evidence="11" type="ORF">H8718_08785</name>
</gene>
<dbReference type="NCBIfam" id="TIGR02673">
    <property type="entry name" value="FtsE"/>
    <property type="match status" value="1"/>
</dbReference>
<dbReference type="AlphaFoldDB" id="A0A926IE72"/>
<dbReference type="InterPro" id="IPR005286">
    <property type="entry name" value="Cell_div_FtsE"/>
</dbReference>
<evidence type="ECO:0000313" key="12">
    <source>
        <dbReference type="Proteomes" id="UP000655830"/>
    </source>
</evidence>
<dbReference type="RefSeq" id="WP_249332628.1">
    <property type="nucleotide sequence ID" value="NZ_JACRSY010000012.1"/>
</dbReference>
<protein>
    <recommendedName>
        <fullName evidence="2 9">Cell division ATP-binding protein FtsE</fullName>
    </recommendedName>
</protein>
<sequence>MIYLNNVSKTYPNGTVGIKPTSLSIEKGEFVFITGNSGSGKSTLLKLMLKEIEPTHGKISINNKEITKLRRRQVPYLRRDIGVVFQDFRLLPNKTVYENVAFAMQVVQATNKEIRRAVPVVLGLVGLAKKARCYPHELSGGEQQRTAIARAIVNNSPILIADEPTGNLDPATSWEIMTLLQDINLRGVTVIVATHEREIVNVMKKREIEVNSGMIVKDIYEEGYEDEMEYHQVPL</sequence>
<dbReference type="PANTHER" id="PTHR24220:SF470">
    <property type="entry name" value="CELL DIVISION ATP-BINDING PROTEIN FTSE"/>
    <property type="match status" value="1"/>
</dbReference>
<dbReference type="PANTHER" id="PTHR24220">
    <property type="entry name" value="IMPORT ATP-BINDING PROTEIN"/>
    <property type="match status" value="1"/>
</dbReference>
<proteinExistence type="inferred from homology"/>
<dbReference type="Proteomes" id="UP000655830">
    <property type="component" value="Unassembled WGS sequence"/>
</dbReference>
<accession>A0A926IE72</accession>
<comment type="function">
    <text evidence="9">Part of the ABC transporter FtsEX involved in cellular division.</text>
</comment>
<evidence type="ECO:0000256" key="4">
    <source>
        <dbReference type="ARBA" id="ARBA00022618"/>
    </source>
</evidence>
<keyword evidence="12" id="KW-1185">Reference proteome</keyword>
<reference evidence="11" key="1">
    <citation type="submission" date="2020-08" db="EMBL/GenBank/DDBJ databases">
        <title>Genome public.</title>
        <authorList>
            <person name="Liu C."/>
            <person name="Sun Q."/>
        </authorList>
    </citation>
    <scope>NUCLEOTIDE SEQUENCE</scope>
    <source>
        <strain evidence="11">NSJ-12</strain>
    </source>
</reference>
<keyword evidence="6 9" id="KW-0067">ATP-binding</keyword>
<comment type="similarity">
    <text evidence="1 9">Belongs to the ABC transporter superfamily.</text>
</comment>
<dbReference type="SUPFAM" id="SSF52540">
    <property type="entry name" value="P-loop containing nucleoside triphosphate hydrolases"/>
    <property type="match status" value="1"/>
</dbReference>
<evidence type="ECO:0000313" key="11">
    <source>
        <dbReference type="EMBL" id="MBC8579624.1"/>
    </source>
</evidence>
<keyword evidence="8 9" id="KW-0131">Cell cycle</keyword>
<evidence type="ECO:0000256" key="9">
    <source>
        <dbReference type="RuleBase" id="RU365094"/>
    </source>
</evidence>
<dbReference type="FunFam" id="3.40.50.300:FF:000056">
    <property type="entry name" value="Cell division ATP-binding protein FtsE"/>
    <property type="match status" value="1"/>
</dbReference>
<evidence type="ECO:0000256" key="2">
    <source>
        <dbReference type="ARBA" id="ARBA00020019"/>
    </source>
</evidence>
<keyword evidence="4 9" id="KW-0132">Cell division</keyword>
<dbReference type="Gene3D" id="3.40.50.300">
    <property type="entry name" value="P-loop containing nucleotide triphosphate hydrolases"/>
    <property type="match status" value="1"/>
</dbReference>
<dbReference type="GO" id="GO:0005524">
    <property type="term" value="F:ATP binding"/>
    <property type="evidence" value="ECO:0007669"/>
    <property type="project" value="UniProtKB-UniRule"/>
</dbReference>
<dbReference type="EMBL" id="JACRSY010000012">
    <property type="protein sequence ID" value="MBC8579624.1"/>
    <property type="molecule type" value="Genomic_DNA"/>
</dbReference>
<evidence type="ECO:0000256" key="1">
    <source>
        <dbReference type="ARBA" id="ARBA00005417"/>
    </source>
</evidence>
<feature type="domain" description="ABC transporter" evidence="10">
    <location>
        <begin position="2"/>
        <end position="235"/>
    </location>
</feature>
<dbReference type="InterPro" id="IPR027417">
    <property type="entry name" value="P-loop_NTPase"/>
</dbReference>
<evidence type="ECO:0000259" key="10">
    <source>
        <dbReference type="PROSITE" id="PS50893"/>
    </source>
</evidence>
<evidence type="ECO:0000256" key="7">
    <source>
        <dbReference type="ARBA" id="ARBA00023136"/>
    </source>
</evidence>
<dbReference type="InterPro" id="IPR003439">
    <property type="entry name" value="ABC_transporter-like_ATP-bd"/>
</dbReference>
<dbReference type="GO" id="GO:0016887">
    <property type="term" value="F:ATP hydrolysis activity"/>
    <property type="evidence" value="ECO:0007669"/>
    <property type="project" value="InterPro"/>
</dbReference>
<dbReference type="PROSITE" id="PS50893">
    <property type="entry name" value="ABC_TRANSPORTER_2"/>
    <property type="match status" value="1"/>
</dbReference>